<accession>A0A659HKH4</accession>
<name>A0A659HKH4_ECOLX</name>
<dbReference type="EMBL" id="RDTK01000005">
    <property type="protein sequence ID" value="KAA1843144.1"/>
    <property type="molecule type" value="Genomic_DNA"/>
</dbReference>
<gene>
    <name evidence="1" type="ORF">EA193_07800</name>
</gene>
<dbReference type="AlphaFoldDB" id="A0A659HKH4"/>
<reference evidence="1" key="1">
    <citation type="submission" date="2018-10" db="EMBL/GenBank/DDBJ databases">
        <title>Genomic surveillance of multi-drug resistant E. coli causing blood-stream infections.</title>
        <authorList>
            <person name="Hastak P."/>
            <person name="Myers G."/>
            <person name="Djordjevic S."/>
            <person name="Chowdhury P.R."/>
        </authorList>
    </citation>
    <scope>NUCLEOTIDE SEQUENCE</scope>
    <source>
        <strain evidence="1">EC66_ST393C</strain>
    </source>
</reference>
<protein>
    <submittedName>
        <fullName evidence="1">Uncharacterized protein</fullName>
    </submittedName>
</protein>
<sequence length="60" mass="7104">MSRKKWTIWSKFTLKQQKQNTKHVIFSTFIKFKSITPKIKGPKIKALYIQCIKCVIFASL</sequence>
<organism evidence="1">
    <name type="scientific">Escherichia coli</name>
    <dbReference type="NCBI Taxonomy" id="562"/>
    <lineage>
        <taxon>Bacteria</taxon>
        <taxon>Pseudomonadati</taxon>
        <taxon>Pseudomonadota</taxon>
        <taxon>Gammaproteobacteria</taxon>
        <taxon>Enterobacterales</taxon>
        <taxon>Enterobacteriaceae</taxon>
        <taxon>Escherichia</taxon>
    </lineage>
</organism>
<evidence type="ECO:0000313" key="1">
    <source>
        <dbReference type="EMBL" id="KAA1843144.1"/>
    </source>
</evidence>
<proteinExistence type="predicted"/>
<comment type="caution">
    <text evidence="1">The sequence shown here is derived from an EMBL/GenBank/DDBJ whole genome shotgun (WGS) entry which is preliminary data.</text>
</comment>